<evidence type="ECO:0000256" key="1">
    <source>
        <dbReference type="ARBA" id="ARBA00004123"/>
    </source>
</evidence>
<keyword evidence="6" id="KW-0539">Nucleus</keyword>
<dbReference type="Gene3D" id="3.30.160.60">
    <property type="entry name" value="Classic Zinc Finger"/>
    <property type="match status" value="2"/>
</dbReference>
<dbReference type="InterPro" id="IPR036236">
    <property type="entry name" value="Znf_C2H2_sf"/>
</dbReference>
<dbReference type="GO" id="GO:0045893">
    <property type="term" value="P:positive regulation of DNA-templated transcription"/>
    <property type="evidence" value="ECO:0007669"/>
    <property type="project" value="UniProtKB-ARBA"/>
</dbReference>
<keyword evidence="2" id="KW-0479">Metal-binding</keyword>
<evidence type="ECO:0000313" key="10">
    <source>
        <dbReference type="Ensembl" id="ENSOMEP00000014463.1"/>
    </source>
</evidence>
<dbReference type="Ensembl" id="ENSOMET00000022362.1">
    <property type="protein sequence ID" value="ENSOMEP00000014463.1"/>
    <property type="gene ID" value="ENSOMEG00000016026.1"/>
</dbReference>
<evidence type="ECO:0000256" key="6">
    <source>
        <dbReference type="ARBA" id="ARBA00023242"/>
    </source>
</evidence>
<dbReference type="PROSITE" id="PS50157">
    <property type="entry name" value="ZINC_FINGER_C2H2_2"/>
    <property type="match status" value="2"/>
</dbReference>
<reference evidence="10" key="2">
    <citation type="submission" date="2025-09" db="UniProtKB">
        <authorList>
            <consortium name="Ensembl"/>
        </authorList>
    </citation>
    <scope>IDENTIFICATION</scope>
</reference>
<evidence type="ECO:0000256" key="7">
    <source>
        <dbReference type="PROSITE-ProRule" id="PRU00042"/>
    </source>
</evidence>
<dbReference type="GO" id="GO:0043565">
    <property type="term" value="F:sequence-specific DNA binding"/>
    <property type="evidence" value="ECO:0007669"/>
    <property type="project" value="UniProtKB-ARBA"/>
</dbReference>
<accession>A0A3B3CAY0</accession>
<organism evidence="10 11">
    <name type="scientific">Oryzias melastigma</name>
    <name type="common">Marine medaka</name>
    <dbReference type="NCBI Taxonomy" id="30732"/>
    <lineage>
        <taxon>Eukaryota</taxon>
        <taxon>Metazoa</taxon>
        <taxon>Chordata</taxon>
        <taxon>Craniata</taxon>
        <taxon>Vertebrata</taxon>
        <taxon>Euteleostomi</taxon>
        <taxon>Actinopterygii</taxon>
        <taxon>Neopterygii</taxon>
        <taxon>Teleostei</taxon>
        <taxon>Neoteleostei</taxon>
        <taxon>Acanthomorphata</taxon>
        <taxon>Ovalentaria</taxon>
        <taxon>Atherinomorphae</taxon>
        <taxon>Beloniformes</taxon>
        <taxon>Adrianichthyidae</taxon>
        <taxon>Oryziinae</taxon>
        <taxon>Oryzias</taxon>
    </lineage>
</organism>
<reference evidence="10" key="1">
    <citation type="submission" date="2025-08" db="UniProtKB">
        <authorList>
            <consortium name="Ensembl"/>
        </authorList>
    </citation>
    <scope>IDENTIFICATION</scope>
</reference>
<sequence length="84" mass="9373">MQILPTFTHHSSLKYHRPVHTGEKPFSCSVCGQKFSRKAHLRIHRHHTGVSARMPDQKAADVSTKKARGPAGVSRSCRADMDPL</sequence>
<name>A0A3B3CAY0_ORYME</name>
<keyword evidence="11" id="KW-1185">Reference proteome</keyword>
<evidence type="ECO:0000259" key="9">
    <source>
        <dbReference type="PROSITE" id="PS50157"/>
    </source>
</evidence>
<dbReference type="PANTHER" id="PTHR24394:SF29">
    <property type="entry name" value="MYONEURIN"/>
    <property type="match status" value="1"/>
</dbReference>
<dbReference type="GO" id="GO:0000981">
    <property type="term" value="F:DNA-binding transcription factor activity, RNA polymerase II-specific"/>
    <property type="evidence" value="ECO:0007669"/>
    <property type="project" value="TreeGrafter"/>
</dbReference>
<feature type="region of interest" description="Disordered" evidence="8">
    <location>
        <begin position="48"/>
        <end position="84"/>
    </location>
</feature>
<evidence type="ECO:0000256" key="8">
    <source>
        <dbReference type="SAM" id="MobiDB-lite"/>
    </source>
</evidence>
<keyword evidence="5" id="KW-0862">Zinc</keyword>
<dbReference type="GO" id="GO:0005634">
    <property type="term" value="C:nucleus"/>
    <property type="evidence" value="ECO:0007669"/>
    <property type="project" value="UniProtKB-SubCell"/>
</dbReference>
<dbReference type="GO" id="GO:0008270">
    <property type="term" value="F:zinc ion binding"/>
    <property type="evidence" value="ECO:0007669"/>
    <property type="project" value="UniProtKB-KW"/>
</dbReference>
<feature type="domain" description="C2H2-type" evidence="9">
    <location>
        <begin position="26"/>
        <end position="54"/>
    </location>
</feature>
<evidence type="ECO:0000256" key="5">
    <source>
        <dbReference type="ARBA" id="ARBA00022833"/>
    </source>
</evidence>
<dbReference type="SUPFAM" id="SSF57667">
    <property type="entry name" value="beta-beta-alpha zinc fingers"/>
    <property type="match status" value="1"/>
</dbReference>
<feature type="domain" description="C2H2-type" evidence="9">
    <location>
        <begin position="6"/>
        <end position="25"/>
    </location>
</feature>
<dbReference type="FunFam" id="3.30.160.60:FF:001732">
    <property type="entry name" value="Zgc:162936"/>
    <property type="match status" value="1"/>
</dbReference>
<dbReference type="PANTHER" id="PTHR24394">
    <property type="entry name" value="ZINC FINGER PROTEIN"/>
    <property type="match status" value="1"/>
</dbReference>
<evidence type="ECO:0000313" key="11">
    <source>
        <dbReference type="Proteomes" id="UP000261560"/>
    </source>
</evidence>
<evidence type="ECO:0000256" key="3">
    <source>
        <dbReference type="ARBA" id="ARBA00022737"/>
    </source>
</evidence>
<evidence type="ECO:0000256" key="4">
    <source>
        <dbReference type="ARBA" id="ARBA00022771"/>
    </source>
</evidence>
<comment type="subcellular location">
    <subcellularLocation>
        <location evidence="1">Nucleus</location>
    </subcellularLocation>
</comment>
<dbReference type="Proteomes" id="UP000261560">
    <property type="component" value="Unplaced"/>
</dbReference>
<proteinExistence type="predicted"/>
<dbReference type="InterPro" id="IPR013087">
    <property type="entry name" value="Znf_C2H2_type"/>
</dbReference>
<dbReference type="GO" id="GO:0005694">
    <property type="term" value="C:chromosome"/>
    <property type="evidence" value="ECO:0007669"/>
    <property type="project" value="UniProtKB-ARBA"/>
</dbReference>
<evidence type="ECO:0000256" key="2">
    <source>
        <dbReference type="ARBA" id="ARBA00022723"/>
    </source>
</evidence>
<dbReference type="AlphaFoldDB" id="A0A3B3CAY0"/>
<keyword evidence="4 7" id="KW-0863">Zinc-finger</keyword>
<keyword evidence="3" id="KW-0677">Repeat</keyword>
<dbReference type="GeneTree" id="ENSGT00950000182774"/>
<protein>
    <recommendedName>
        <fullName evidence="9">C2H2-type domain-containing protein</fullName>
    </recommendedName>
</protein>